<dbReference type="EMBL" id="LKAM01000002">
    <property type="protein sequence ID" value="KUM49785.1"/>
    <property type="molecule type" value="Genomic_DNA"/>
</dbReference>
<reference evidence="1" key="1">
    <citation type="journal article" date="2015" name="Genome Biol. Evol.">
        <title>Organellar Genomes of White Spruce (Picea glauca): Assembly and Annotation.</title>
        <authorList>
            <person name="Jackman S.D."/>
            <person name="Warren R.L."/>
            <person name="Gibb E.A."/>
            <person name="Vandervalk B.P."/>
            <person name="Mohamadi H."/>
            <person name="Chu J."/>
            <person name="Raymond A."/>
            <person name="Pleasance S."/>
            <person name="Coope R."/>
            <person name="Wildung M.R."/>
            <person name="Ritland C.E."/>
            <person name="Bousquet J."/>
            <person name="Jones S.J."/>
            <person name="Bohlmann J."/>
            <person name="Birol I."/>
        </authorList>
    </citation>
    <scope>NUCLEOTIDE SEQUENCE [LARGE SCALE GENOMIC DNA]</scope>
    <source>
        <tissue evidence="1">Flushing bud</tissue>
    </source>
</reference>
<evidence type="ECO:0000313" key="1">
    <source>
        <dbReference type="EMBL" id="KUM49785.1"/>
    </source>
</evidence>
<gene>
    <name evidence="1" type="ORF">ABT39_MTgene3012</name>
</gene>
<keyword evidence="1" id="KW-0496">Mitochondrion</keyword>
<sequence>MVHAPRPFIKSPERSSPYQQITLSTLSLSLNALDLLPIFISGAKEEVGLNQARPKCCLLIVCIEHAWTIFGPEPVLKREDTTAEPFLLVEHGSSPVLKREHGYCIK</sequence>
<dbReference type="AlphaFoldDB" id="A0A101M2R5"/>
<comment type="caution">
    <text evidence="1">The sequence shown here is derived from an EMBL/GenBank/DDBJ whole genome shotgun (WGS) entry which is preliminary data.</text>
</comment>
<organism evidence="1">
    <name type="scientific">Picea glauca</name>
    <name type="common">White spruce</name>
    <name type="synonym">Pinus glauca</name>
    <dbReference type="NCBI Taxonomy" id="3330"/>
    <lineage>
        <taxon>Eukaryota</taxon>
        <taxon>Viridiplantae</taxon>
        <taxon>Streptophyta</taxon>
        <taxon>Embryophyta</taxon>
        <taxon>Tracheophyta</taxon>
        <taxon>Spermatophyta</taxon>
        <taxon>Pinopsida</taxon>
        <taxon>Pinidae</taxon>
        <taxon>Conifers I</taxon>
        <taxon>Pinales</taxon>
        <taxon>Pinaceae</taxon>
        <taxon>Picea</taxon>
    </lineage>
</organism>
<proteinExistence type="predicted"/>
<name>A0A101M2R5_PICGL</name>
<geneLocation type="mitochondrion" evidence="1"/>
<protein>
    <submittedName>
        <fullName evidence="1">Uncharacterized protein</fullName>
    </submittedName>
</protein>
<accession>A0A101M2R5</accession>